<keyword evidence="7" id="KW-1015">Disulfide bond</keyword>
<gene>
    <name evidence="9" type="ORF">N0V83_004566</name>
</gene>
<dbReference type="AlphaFoldDB" id="A0A9W8Y9D6"/>
<dbReference type="InterPro" id="IPR011118">
    <property type="entry name" value="Tannase/feruloyl_esterase"/>
</dbReference>
<dbReference type="GO" id="GO:0030600">
    <property type="term" value="F:feruloyl esterase activity"/>
    <property type="evidence" value="ECO:0007669"/>
    <property type="project" value="UniProtKB-ARBA"/>
</dbReference>
<organism evidence="9 10">
    <name type="scientific">Neocucurbitaria cava</name>
    <dbReference type="NCBI Taxonomy" id="798079"/>
    <lineage>
        <taxon>Eukaryota</taxon>
        <taxon>Fungi</taxon>
        <taxon>Dikarya</taxon>
        <taxon>Ascomycota</taxon>
        <taxon>Pezizomycotina</taxon>
        <taxon>Dothideomycetes</taxon>
        <taxon>Pleosporomycetidae</taxon>
        <taxon>Pleosporales</taxon>
        <taxon>Pleosporineae</taxon>
        <taxon>Cucurbitariaceae</taxon>
        <taxon>Neocucurbitaria</taxon>
    </lineage>
</organism>
<keyword evidence="4" id="KW-0732">Signal</keyword>
<dbReference type="SUPFAM" id="SSF53474">
    <property type="entry name" value="alpha/beta-Hydrolases"/>
    <property type="match status" value="1"/>
</dbReference>
<evidence type="ECO:0000256" key="6">
    <source>
        <dbReference type="ARBA" id="ARBA00022837"/>
    </source>
</evidence>
<dbReference type="GO" id="GO:0046872">
    <property type="term" value="F:metal ion binding"/>
    <property type="evidence" value="ECO:0007669"/>
    <property type="project" value="UniProtKB-KW"/>
</dbReference>
<keyword evidence="10" id="KW-1185">Reference proteome</keyword>
<evidence type="ECO:0000256" key="5">
    <source>
        <dbReference type="ARBA" id="ARBA00022801"/>
    </source>
</evidence>
<dbReference type="Pfam" id="PF07519">
    <property type="entry name" value="Tannase"/>
    <property type="match status" value="1"/>
</dbReference>
<keyword evidence="2" id="KW-0719">Serine esterase</keyword>
<evidence type="ECO:0000256" key="2">
    <source>
        <dbReference type="ARBA" id="ARBA00022487"/>
    </source>
</evidence>
<evidence type="ECO:0000313" key="9">
    <source>
        <dbReference type="EMBL" id="KAJ4371349.1"/>
    </source>
</evidence>
<keyword evidence="3" id="KW-0479">Metal-binding</keyword>
<comment type="similarity">
    <text evidence="1 8">Belongs to the tannase family.</text>
</comment>
<evidence type="ECO:0000256" key="8">
    <source>
        <dbReference type="RuleBase" id="RU361238"/>
    </source>
</evidence>
<dbReference type="InterPro" id="IPR029058">
    <property type="entry name" value="AB_hydrolase_fold"/>
</dbReference>
<evidence type="ECO:0000256" key="1">
    <source>
        <dbReference type="ARBA" id="ARBA00006249"/>
    </source>
</evidence>
<keyword evidence="6" id="KW-0106">Calcium</keyword>
<sequence>MQHQQLLGAQTMSSPSSLSSLFTNSEQWLSGYASGNGTHCSQASFTTVDLPNIEIVTLSAEPRDNYTYVPPPIYGASLPGLNFCNVTVTYTHPGWNDTIVTTIFLPTKNWNGRYQANGGAGFVTGGSGVLFAGIMNSLAEGFAVSTTDGGHLSDVSALSGLSNPWALSSPGNVNWPLLIDFASLSLHEMAVLSKAAVQDFYEEPAKYSYFFGGSQGGRQGHMFSQQYPKDFDGIIALFPAINWNKLAAQIAWPVFIMDKEGVYPPPCETDSITKAAIEACDPLDGVVDGLISRPDLCTFEAHSVVGQAIDCEGTPSTISKSAAVIAQATWDGPRSSTGEFQWYGYLRGANISAPGTPAGTACTTDNSTGAKTCEPAPFYAGQTWFVNWVKKYADSSIRNITHEEWDDLLYASAQEYESVVETANPDLSRFKRAGGKMITWHGLQDNLISSNSTVNHYDRVTAFDPEVHDYYRWYEGTVQAIVDWVENGVAPETLREVGVDPKGNAVERDICLYPKVQHYVGGNSTKAEAFACV</sequence>
<accession>A0A9W8Y9D6</accession>
<reference evidence="9" key="1">
    <citation type="submission" date="2022-10" db="EMBL/GenBank/DDBJ databases">
        <title>Tapping the CABI collections for fungal endophytes: first genome assemblies for Collariella, Neodidymelliopsis, Ascochyta clinopodiicola, Didymella pomorum, Didymosphaeria variabile, Neocosmospora piperis and Neocucurbitaria cava.</title>
        <authorList>
            <person name="Hill R."/>
        </authorList>
    </citation>
    <scope>NUCLEOTIDE SEQUENCE</scope>
    <source>
        <strain evidence="9">IMI 356814</strain>
    </source>
</reference>
<dbReference type="EMBL" id="JAPEUY010000007">
    <property type="protein sequence ID" value="KAJ4371349.1"/>
    <property type="molecule type" value="Genomic_DNA"/>
</dbReference>
<evidence type="ECO:0000256" key="7">
    <source>
        <dbReference type="ARBA" id="ARBA00023157"/>
    </source>
</evidence>
<keyword evidence="5 8" id="KW-0378">Hydrolase</keyword>
<evidence type="ECO:0000256" key="3">
    <source>
        <dbReference type="ARBA" id="ARBA00022723"/>
    </source>
</evidence>
<dbReference type="OrthoDB" id="3039123at2759"/>
<dbReference type="PANTHER" id="PTHR33938">
    <property type="entry name" value="FERULOYL ESTERASE B-RELATED"/>
    <property type="match status" value="1"/>
</dbReference>
<dbReference type="Proteomes" id="UP001140560">
    <property type="component" value="Unassembled WGS sequence"/>
</dbReference>
<evidence type="ECO:0000313" key="10">
    <source>
        <dbReference type="Proteomes" id="UP001140560"/>
    </source>
</evidence>
<name>A0A9W8Y9D6_9PLEO</name>
<dbReference type="PANTHER" id="PTHR33938:SF8">
    <property type="entry name" value="CARBOXYLIC ESTER HYDROLASE"/>
    <property type="match status" value="1"/>
</dbReference>
<evidence type="ECO:0000256" key="4">
    <source>
        <dbReference type="ARBA" id="ARBA00022729"/>
    </source>
</evidence>
<dbReference type="EC" id="3.1.1.-" evidence="8"/>
<proteinExistence type="inferred from homology"/>
<comment type="caution">
    <text evidence="9">The sequence shown here is derived from an EMBL/GenBank/DDBJ whole genome shotgun (WGS) entry which is preliminary data.</text>
</comment>
<protein>
    <recommendedName>
        <fullName evidence="8">Carboxylic ester hydrolase</fullName>
        <ecNumber evidence="8">3.1.1.-</ecNumber>
    </recommendedName>
</protein>